<organism evidence="2 3">
    <name type="scientific">Meripilus lineatus</name>
    <dbReference type="NCBI Taxonomy" id="2056292"/>
    <lineage>
        <taxon>Eukaryota</taxon>
        <taxon>Fungi</taxon>
        <taxon>Dikarya</taxon>
        <taxon>Basidiomycota</taxon>
        <taxon>Agaricomycotina</taxon>
        <taxon>Agaricomycetes</taxon>
        <taxon>Polyporales</taxon>
        <taxon>Meripilaceae</taxon>
        <taxon>Meripilus</taxon>
    </lineage>
</organism>
<evidence type="ECO:0000313" key="3">
    <source>
        <dbReference type="Proteomes" id="UP001212997"/>
    </source>
</evidence>
<gene>
    <name evidence="2" type="ORF">NLI96_g11961</name>
</gene>
<evidence type="ECO:0000256" key="1">
    <source>
        <dbReference type="SAM" id="MobiDB-lite"/>
    </source>
</evidence>
<proteinExistence type="predicted"/>
<keyword evidence="3" id="KW-1185">Reference proteome</keyword>
<feature type="compositionally biased region" description="Polar residues" evidence="1">
    <location>
        <begin position="15"/>
        <end position="24"/>
    </location>
</feature>
<evidence type="ECO:0000313" key="2">
    <source>
        <dbReference type="EMBL" id="KAJ3475248.1"/>
    </source>
</evidence>
<dbReference type="EMBL" id="JANAWD010000889">
    <property type="protein sequence ID" value="KAJ3475248.1"/>
    <property type="molecule type" value="Genomic_DNA"/>
</dbReference>
<comment type="caution">
    <text evidence="2">The sequence shown here is derived from an EMBL/GenBank/DDBJ whole genome shotgun (WGS) entry which is preliminary data.</text>
</comment>
<name>A0AAD5UVR2_9APHY</name>
<sequence>MPQSKYRQRPDVSHPSLNHRANCQSPLPPSRPSSELLSPAARWESQAPPEVTPADPSQNWVAWYLQWQLAETNKTRAKVLNHPFRVQRHSTLLPSNESFLLHHKQPLDPLPLPPFRPPPVPPPGWFGPGVELDTSEWRARAVNRHQKLNFIPKGLFPGKTVARRRNQGNPAN</sequence>
<feature type="region of interest" description="Disordered" evidence="1">
    <location>
        <begin position="1"/>
        <end position="55"/>
    </location>
</feature>
<dbReference type="Proteomes" id="UP001212997">
    <property type="component" value="Unassembled WGS sequence"/>
</dbReference>
<accession>A0AAD5UVR2</accession>
<dbReference type="AlphaFoldDB" id="A0AAD5UVR2"/>
<protein>
    <submittedName>
        <fullName evidence="2">Uncharacterized protein</fullName>
    </submittedName>
</protein>
<reference evidence="2" key="1">
    <citation type="submission" date="2022-07" db="EMBL/GenBank/DDBJ databases">
        <title>Genome Sequence of Physisporinus lineatus.</title>
        <authorList>
            <person name="Buettner E."/>
        </authorList>
    </citation>
    <scope>NUCLEOTIDE SEQUENCE</scope>
    <source>
        <strain evidence="2">VT162</strain>
    </source>
</reference>